<feature type="domain" description="A-factor biosynthesis hotdog" evidence="2">
    <location>
        <begin position="210"/>
        <end position="335"/>
    </location>
</feature>
<protein>
    <recommendedName>
        <fullName evidence="2">A-factor biosynthesis hotdog domain-containing protein</fullName>
    </recommendedName>
</protein>
<organism evidence="3 4">
    <name type="scientific">Streptomyces graminearus</name>
    <dbReference type="NCBI Taxonomy" id="284030"/>
    <lineage>
        <taxon>Bacteria</taxon>
        <taxon>Bacillati</taxon>
        <taxon>Actinomycetota</taxon>
        <taxon>Actinomycetes</taxon>
        <taxon>Kitasatosporales</taxon>
        <taxon>Streptomycetaceae</taxon>
        <taxon>Streptomyces</taxon>
    </lineage>
</organism>
<evidence type="ECO:0000313" key="3">
    <source>
        <dbReference type="EMBL" id="GAA2492850.1"/>
    </source>
</evidence>
<comment type="caution">
    <text evidence="3">The sequence shown here is derived from an EMBL/GenBank/DDBJ whole genome shotgun (WGS) entry which is preliminary data.</text>
</comment>
<dbReference type="InterPro" id="IPR005509">
    <property type="entry name" value="AfsA_hotdog_dom"/>
</dbReference>
<sequence length="341" mass="36598">MTESMTVRRGADTHAGEPSETAPFGTARHLIHCPLSWGNCLDTPGLGEEHFVLADRLPRDHPLFNDGPAHFHDMQVVTESVREIGEFVGHRYFGVPTERTGLFYRYDLRLTDLAPWRARPGGGSRLSTRLRAVPTHVVNGIPRGVEFHTEVSIDGTPCAVGSASLVFLTPALYRNQLAFAQPGRTAPEEHGRAAVTVPPTAAHRVPAAEVGRADAGNVLVSDPERLPSGRLSTWVRTQHVAPVFTGREGRLAGLHVLEALRQSALLSAGRRHGLASARCTLAASRVHFRGSADAGPPLRCVAVAGEVEPDPDGRARVPVTLTLTQGRKAVAEATAVVVQDL</sequence>
<evidence type="ECO:0000313" key="4">
    <source>
        <dbReference type="Proteomes" id="UP001501721"/>
    </source>
</evidence>
<feature type="domain" description="A-factor biosynthesis hotdog" evidence="2">
    <location>
        <begin position="46"/>
        <end position="163"/>
    </location>
</feature>
<accession>A0ABN3M026</accession>
<dbReference type="EMBL" id="BAAATL010000021">
    <property type="protein sequence ID" value="GAA2492850.1"/>
    <property type="molecule type" value="Genomic_DNA"/>
</dbReference>
<keyword evidence="4" id="KW-1185">Reference proteome</keyword>
<evidence type="ECO:0000256" key="1">
    <source>
        <dbReference type="SAM" id="MobiDB-lite"/>
    </source>
</evidence>
<gene>
    <name evidence="3" type="ORF">GCM10010422_44810</name>
</gene>
<dbReference type="Proteomes" id="UP001501721">
    <property type="component" value="Unassembled WGS sequence"/>
</dbReference>
<dbReference type="Pfam" id="PF03756">
    <property type="entry name" value="AfsA"/>
    <property type="match status" value="2"/>
</dbReference>
<dbReference type="RefSeq" id="WP_346078588.1">
    <property type="nucleotide sequence ID" value="NZ_BAAATL010000021.1"/>
</dbReference>
<evidence type="ECO:0000259" key="2">
    <source>
        <dbReference type="Pfam" id="PF03756"/>
    </source>
</evidence>
<name>A0ABN3M026_9ACTN</name>
<feature type="region of interest" description="Disordered" evidence="1">
    <location>
        <begin position="1"/>
        <end position="23"/>
    </location>
</feature>
<proteinExistence type="predicted"/>
<reference evidence="3 4" key="1">
    <citation type="journal article" date="2019" name="Int. J. Syst. Evol. Microbiol.">
        <title>The Global Catalogue of Microorganisms (GCM) 10K type strain sequencing project: providing services to taxonomists for standard genome sequencing and annotation.</title>
        <authorList>
            <consortium name="The Broad Institute Genomics Platform"/>
            <consortium name="The Broad Institute Genome Sequencing Center for Infectious Disease"/>
            <person name="Wu L."/>
            <person name="Ma J."/>
        </authorList>
    </citation>
    <scope>NUCLEOTIDE SEQUENCE [LARGE SCALE GENOMIC DNA]</scope>
    <source>
        <strain evidence="3 4">JCM 6923</strain>
    </source>
</reference>